<dbReference type="InterPro" id="IPR025883">
    <property type="entry name" value="Cadherin-like_domain"/>
</dbReference>
<feature type="domain" description="SLH" evidence="1">
    <location>
        <begin position="685"/>
        <end position="744"/>
    </location>
</feature>
<comment type="caution">
    <text evidence="2">The sequence shown here is derived from an EMBL/GenBank/DDBJ whole genome shotgun (WGS) entry which is preliminary data.</text>
</comment>
<dbReference type="PROSITE" id="PS51272">
    <property type="entry name" value="SLH"/>
    <property type="match status" value="3"/>
</dbReference>
<dbReference type="RefSeq" id="WP_063477394.1">
    <property type="nucleotide sequence ID" value="NZ_JBCMWP010000019.1"/>
</dbReference>
<dbReference type="InterPro" id="IPR051465">
    <property type="entry name" value="Cell_Envelope_Struct_Comp"/>
</dbReference>
<proteinExistence type="predicted"/>
<dbReference type="InterPro" id="IPR001119">
    <property type="entry name" value="SLH_dom"/>
</dbReference>
<dbReference type="AlphaFoldDB" id="A0A168EWB5"/>
<organism evidence="2 3">
    <name type="scientific">Paenibacillus glucanolyticus</name>
    <dbReference type="NCBI Taxonomy" id="59843"/>
    <lineage>
        <taxon>Bacteria</taxon>
        <taxon>Bacillati</taxon>
        <taxon>Bacillota</taxon>
        <taxon>Bacilli</taxon>
        <taxon>Bacillales</taxon>
        <taxon>Paenibacillaceae</taxon>
        <taxon>Paenibacillus</taxon>
    </lineage>
</organism>
<dbReference type="PANTHER" id="PTHR43308:SF5">
    <property type="entry name" value="S-LAYER PROTEIN _ PEPTIDOGLYCAN ENDO-BETA-N-ACETYLGLUCOSAMINIDASE"/>
    <property type="match status" value="1"/>
</dbReference>
<reference evidence="2" key="1">
    <citation type="journal article" date="2016" name="Genome Announc.">
        <title>Draft genomes of two strains of Paenibacillus glucanolyticus with capability to degrade lignocellulose.</title>
        <authorList>
            <person name="Mathews S.L."/>
            <person name="Pawlak J."/>
            <person name="Grunden A.M."/>
        </authorList>
    </citation>
    <scope>NUCLEOTIDE SEQUENCE [LARGE SCALE GENOMIC DNA]</scope>
    <source>
        <strain evidence="2">SLM1</strain>
    </source>
</reference>
<dbReference type="EMBL" id="LWMH01000001">
    <property type="protein sequence ID" value="KZS44890.1"/>
    <property type="molecule type" value="Genomic_DNA"/>
</dbReference>
<evidence type="ECO:0000259" key="1">
    <source>
        <dbReference type="PROSITE" id="PS51272"/>
    </source>
</evidence>
<sequence>MLINILKTSKVSLLVLFTIFLGSFTLMTQTNAANESDARLHGLYVSEVSSLSPEFNPDTYLYSAYVPSNQSFVNISAVPINENAKVTINGMEPLGELRHTKISLSYGTNTIHISTHIPNTNLTSSYVVVITRQQSGSDNLFDLSFSNLTLDRFFTSEVTNYYGTANPGVRQIGVTPITTNGSSVTINGKNVGSGSTQIVALNNETTIITVLIADSEGVSKTYTINVRRSDISTNASLKSVAVNQKEYTITNSNIMSYVDKGVSGAQLTLIPSDLSSTVKLNGNLIASNTVNVYLDSKQTNIFTITVTAADGITQKTYDLYVLRDLSHGSNVNQVSSTSLGSDTLIEIKNGELVVTEGKGASSTSQRGLNGSRNLIVTLNDTEIIKEINKASSTAKKMKIDYASLMGLDDRLTVKFSKNLLETLRLKGIEIEVLSQNSTLSFLAVNIIGNKNFPESSLTVGRVVSKSRFGSEFIPVTSAIEIAGTGEFSNTASVFGPYTLKMKITVSTGDNRKSNVYKETNSGWSVISSQTLDDEKEAKNLSAGTYIVMDYIKRFTDISNHWAHDIIEFMAKKQIVDGYRDDSFKPNRYITRAEFTTLLVRVLRDNNIEKGNQAASFKDISSSFWAHDYINEGFKLGLITGITLDTFDPDRNISREEMAAIAVRAMHVLKGNNTNALQSNEIASLLNKFKDHNDVSKWARSELAHAVNEKIIDGVLDNHMDPKGKATRAQAVVILYKVLDVTNTL</sequence>
<dbReference type="Pfam" id="PF12733">
    <property type="entry name" value="Cadherin-like"/>
    <property type="match status" value="3"/>
</dbReference>
<protein>
    <recommendedName>
        <fullName evidence="1">SLH domain-containing protein</fullName>
    </recommendedName>
</protein>
<name>A0A168EWB5_9BACL</name>
<accession>A0A168EWB5</accession>
<evidence type="ECO:0000313" key="2">
    <source>
        <dbReference type="EMBL" id="KZS44890.1"/>
    </source>
</evidence>
<evidence type="ECO:0000313" key="3">
    <source>
        <dbReference type="Proteomes" id="UP000076796"/>
    </source>
</evidence>
<dbReference type="OrthoDB" id="1723494at2"/>
<gene>
    <name evidence="2" type="ORF">AWU65_02590</name>
</gene>
<dbReference type="Proteomes" id="UP000076796">
    <property type="component" value="Unassembled WGS sequence"/>
</dbReference>
<dbReference type="Pfam" id="PF00395">
    <property type="entry name" value="SLH"/>
    <property type="match status" value="3"/>
</dbReference>
<dbReference type="PANTHER" id="PTHR43308">
    <property type="entry name" value="OUTER MEMBRANE PROTEIN ALPHA-RELATED"/>
    <property type="match status" value="1"/>
</dbReference>
<feature type="domain" description="SLH" evidence="1">
    <location>
        <begin position="549"/>
        <end position="612"/>
    </location>
</feature>
<keyword evidence="3" id="KW-1185">Reference proteome</keyword>
<feature type="domain" description="SLH" evidence="1">
    <location>
        <begin position="613"/>
        <end position="675"/>
    </location>
</feature>